<dbReference type="InterPro" id="IPR050065">
    <property type="entry name" value="GlmU-like"/>
</dbReference>
<keyword evidence="1" id="KW-0808">Transferase</keyword>
<evidence type="ECO:0000256" key="2">
    <source>
        <dbReference type="ARBA" id="ARBA00022695"/>
    </source>
</evidence>
<dbReference type="InterPro" id="IPR029044">
    <property type="entry name" value="Nucleotide-diphossugar_trans"/>
</dbReference>
<dbReference type="GO" id="GO:0016779">
    <property type="term" value="F:nucleotidyltransferase activity"/>
    <property type="evidence" value="ECO:0007669"/>
    <property type="project" value="UniProtKB-KW"/>
</dbReference>
<dbReference type="Pfam" id="PF12804">
    <property type="entry name" value="NTP_transf_3"/>
    <property type="match status" value="1"/>
</dbReference>
<dbReference type="CDD" id="cd02523">
    <property type="entry name" value="PC_cytidylyltransferase"/>
    <property type="match status" value="1"/>
</dbReference>
<keyword evidence="2" id="KW-0548">Nucleotidyltransferase</keyword>
<protein>
    <recommendedName>
        <fullName evidence="3">MobA-like NTP transferase domain-containing protein</fullName>
    </recommendedName>
</protein>
<dbReference type="PANTHER" id="PTHR43584:SF5">
    <property type="entry name" value="PROTEIN LICC"/>
    <property type="match status" value="1"/>
</dbReference>
<gene>
    <name evidence="4" type="ORF">METZ01_LOCUS294117</name>
</gene>
<organism evidence="4">
    <name type="scientific">marine metagenome</name>
    <dbReference type="NCBI Taxonomy" id="408172"/>
    <lineage>
        <taxon>unclassified sequences</taxon>
        <taxon>metagenomes</taxon>
        <taxon>ecological metagenomes</taxon>
    </lineage>
</organism>
<proteinExistence type="predicted"/>
<dbReference type="InterPro" id="IPR025877">
    <property type="entry name" value="MobA-like_NTP_Trfase"/>
</dbReference>
<evidence type="ECO:0000313" key="4">
    <source>
        <dbReference type="EMBL" id="SVC41263.1"/>
    </source>
</evidence>
<name>A0A382LXL2_9ZZZZ</name>
<dbReference type="Gene3D" id="3.90.550.10">
    <property type="entry name" value="Spore Coat Polysaccharide Biosynthesis Protein SpsA, Chain A"/>
    <property type="match status" value="1"/>
</dbReference>
<evidence type="ECO:0000256" key="1">
    <source>
        <dbReference type="ARBA" id="ARBA00022679"/>
    </source>
</evidence>
<dbReference type="PANTHER" id="PTHR43584">
    <property type="entry name" value="NUCLEOTIDYL TRANSFERASE"/>
    <property type="match status" value="1"/>
</dbReference>
<dbReference type="SUPFAM" id="SSF53448">
    <property type="entry name" value="Nucleotide-diphospho-sugar transferases"/>
    <property type="match status" value="1"/>
</dbReference>
<sequence>MKQTPNIKAIILAAGVGSRIKPMTDNCPKCLLKIGGVSILERMLSNIQDCGITEVIFVLGYLQKKIEDFVQNSFPNLNHKFIVNNKYSETNTGYSLFLTEEYAKGSTFIKFDADVVFEISILENLLSKGDHNWLCIDKNIQLDAEEIKVVVDENNLIVKASKTVLPQDSIGESIGIEKISGDTTVLLYDELKAMMSLPQNHNEYYESAYERLMKKGVPFYAMDITGLKWTEIDTVSDFQSAENIFV</sequence>
<accession>A0A382LXL2</accession>
<evidence type="ECO:0000259" key="3">
    <source>
        <dbReference type="Pfam" id="PF12804"/>
    </source>
</evidence>
<reference evidence="4" key="1">
    <citation type="submission" date="2018-05" db="EMBL/GenBank/DDBJ databases">
        <authorList>
            <person name="Lanie J.A."/>
            <person name="Ng W.-L."/>
            <person name="Kazmierczak K.M."/>
            <person name="Andrzejewski T.M."/>
            <person name="Davidsen T.M."/>
            <person name="Wayne K.J."/>
            <person name="Tettelin H."/>
            <person name="Glass J.I."/>
            <person name="Rusch D."/>
            <person name="Podicherti R."/>
            <person name="Tsui H.-C.T."/>
            <person name="Winkler M.E."/>
        </authorList>
    </citation>
    <scope>NUCLEOTIDE SEQUENCE</scope>
</reference>
<feature type="domain" description="MobA-like NTP transferase" evidence="3">
    <location>
        <begin position="9"/>
        <end position="128"/>
    </location>
</feature>
<dbReference type="AlphaFoldDB" id="A0A382LXL2"/>
<dbReference type="EMBL" id="UINC01089845">
    <property type="protein sequence ID" value="SVC41263.1"/>
    <property type="molecule type" value="Genomic_DNA"/>
</dbReference>